<dbReference type="PROSITE" id="PS51384">
    <property type="entry name" value="FAD_FR"/>
    <property type="match status" value="1"/>
</dbReference>
<dbReference type="InterPro" id="IPR039261">
    <property type="entry name" value="FNR_nucleotide-bd"/>
</dbReference>
<protein>
    <submittedName>
        <fullName evidence="2">FAD-binding oxidoreductase</fullName>
    </submittedName>
</protein>
<dbReference type="InterPro" id="IPR008333">
    <property type="entry name" value="Cbr1-like_FAD-bd_dom"/>
</dbReference>
<dbReference type="RefSeq" id="WP_237853270.1">
    <property type="nucleotide sequence ID" value="NZ_JAKLWS010000007.1"/>
</dbReference>
<comment type="caution">
    <text evidence="2">The sequence shown here is derived from an EMBL/GenBank/DDBJ whole genome shotgun (WGS) entry which is preliminary data.</text>
</comment>
<dbReference type="PANTHER" id="PTHR47354:SF5">
    <property type="entry name" value="PROTEIN RFBI"/>
    <property type="match status" value="1"/>
</dbReference>
<dbReference type="SUPFAM" id="SSF63380">
    <property type="entry name" value="Riboflavin synthase domain-like"/>
    <property type="match status" value="1"/>
</dbReference>
<keyword evidence="3" id="KW-1185">Reference proteome</keyword>
<dbReference type="InterPro" id="IPR017927">
    <property type="entry name" value="FAD-bd_FR_type"/>
</dbReference>
<dbReference type="Proteomes" id="UP001165366">
    <property type="component" value="Unassembled WGS sequence"/>
</dbReference>
<proteinExistence type="predicted"/>
<feature type="domain" description="FAD-binding FR-type" evidence="1">
    <location>
        <begin position="1"/>
        <end position="101"/>
    </location>
</feature>
<dbReference type="Pfam" id="PF00175">
    <property type="entry name" value="NAD_binding_1"/>
    <property type="match status" value="1"/>
</dbReference>
<evidence type="ECO:0000313" key="3">
    <source>
        <dbReference type="Proteomes" id="UP001165366"/>
    </source>
</evidence>
<dbReference type="InterPro" id="IPR001433">
    <property type="entry name" value="OxRdtase_FAD/NAD-bd"/>
</dbReference>
<dbReference type="InterPro" id="IPR050415">
    <property type="entry name" value="MRET"/>
</dbReference>
<evidence type="ECO:0000313" key="2">
    <source>
        <dbReference type="EMBL" id="MCG2588428.1"/>
    </source>
</evidence>
<dbReference type="CDD" id="cd06196">
    <property type="entry name" value="FNR_like_1"/>
    <property type="match status" value="1"/>
</dbReference>
<gene>
    <name evidence="2" type="ORF">L6773_07630</name>
</gene>
<dbReference type="PANTHER" id="PTHR47354">
    <property type="entry name" value="NADH OXIDOREDUCTASE HCR"/>
    <property type="match status" value="1"/>
</dbReference>
<dbReference type="SUPFAM" id="SSF52343">
    <property type="entry name" value="Ferredoxin reductase-like, C-terminal NADP-linked domain"/>
    <property type="match status" value="1"/>
</dbReference>
<reference evidence="2" key="2">
    <citation type="submission" date="2024-05" db="EMBL/GenBank/DDBJ databases">
        <title>Rhodohalobacter halophilus gen. nov., sp. nov., a moderately halophilic member of the family Balneolaceae.</title>
        <authorList>
            <person name="Xia J."/>
        </authorList>
    </citation>
    <scope>NUCLEOTIDE SEQUENCE</scope>
    <source>
        <strain evidence="2">WB101</strain>
    </source>
</reference>
<dbReference type="InterPro" id="IPR017938">
    <property type="entry name" value="Riboflavin_synthase-like_b-brl"/>
</dbReference>
<name>A0ABS9KC91_9BACT</name>
<reference evidence="2" key="1">
    <citation type="submission" date="2022-01" db="EMBL/GenBank/DDBJ databases">
        <authorList>
            <person name="Wang Y."/>
        </authorList>
    </citation>
    <scope>NUCLEOTIDE SEQUENCE</scope>
    <source>
        <strain evidence="2">WB101</strain>
    </source>
</reference>
<organism evidence="2 3">
    <name type="scientific">Rhodohalobacter sulfatireducens</name>
    <dbReference type="NCBI Taxonomy" id="2911366"/>
    <lineage>
        <taxon>Bacteria</taxon>
        <taxon>Pseudomonadati</taxon>
        <taxon>Balneolota</taxon>
        <taxon>Balneolia</taxon>
        <taxon>Balneolales</taxon>
        <taxon>Balneolaceae</taxon>
        <taxon>Rhodohalobacter</taxon>
    </lineage>
</organism>
<dbReference type="PRINTS" id="PR00371">
    <property type="entry name" value="FPNCR"/>
</dbReference>
<evidence type="ECO:0000259" key="1">
    <source>
        <dbReference type="PROSITE" id="PS51384"/>
    </source>
</evidence>
<accession>A0ABS9KC91</accession>
<dbReference type="InterPro" id="IPR001709">
    <property type="entry name" value="Flavoprot_Pyr_Nucl_cyt_Rdtase"/>
</dbReference>
<dbReference type="Gene3D" id="3.40.50.80">
    <property type="entry name" value="Nucleotide-binding domain of ferredoxin-NADP reductase (FNR) module"/>
    <property type="match status" value="1"/>
</dbReference>
<sequence>MSYTVAIKSIEKVTHDVKKFTFEKPEGYSFTPGQATEASINKEGWEDEKRPFTFTSLNEDPDLEFIIKIYEDHDGVTNQIGKLEVGDEFIIDDPWGTIQYKGPGVYLAGGAGVTPFIAIFRDLHKKGELEGNTLIFSNKTAKDVILQEEFEEMLGDNFVSVLTDKDAEGHMFLDGFIDKDFLAEQIDNYDQPFYVCGPMKFNENMMKYLKELGAEPDSLVFEE</sequence>
<dbReference type="Pfam" id="PF00970">
    <property type="entry name" value="FAD_binding_6"/>
    <property type="match status" value="1"/>
</dbReference>
<dbReference type="Gene3D" id="2.40.30.10">
    <property type="entry name" value="Translation factors"/>
    <property type="match status" value="1"/>
</dbReference>
<dbReference type="EMBL" id="JAKLWS010000007">
    <property type="protein sequence ID" value="MCG2588428.1"/>
    <property type="molecule type" value="Genomic_DNA"/>
</dbReference>
<dbReference type="PRINTS" id="PR00410">
    <property type="entry name" value="PHEHYDRXLASE"/>
</dbReference>